<proteinExistence type="predicted"/>
<evidence type="ECO:0000313" key="1">
    <source>
        <dbReference type="EMBL" id="GGK16672.1"/>
    </source>
</evidence>
<sequence>MHKRLIIEAFKKGESIRKKLGEKKLSLVSIAEDLSNYILTEEGFLLGERSFRDYKNEAEKLMDDEVDINIKQYKVIVGLCRYLGYDSFKDFNSLNDLEK</sequence>
<dbReference type="AlphaFoldDB" id="A0A8J3BK94"/>
<accession>A0A8J3BK94</accession>
<keyword evidence="2" id="KW-1185">Reference proteome</keyword>
<comment type="caution">
    <text evidence="1">The sequence shown here is derived from an EMBL/GenBank/DDBJ whole genome shotgun (WGS) entry which is preliminary data.</text>
</comment>
<gene>
    <name evidence="1" type="ORF">GCM10007962_08700</name>
</gene>
<protein>
    <submittedName>
        <fullName evidence="1">Uncharacterized protein</fullName>
    </submittedName>
</protein>
<evidence type="ECO:0000313" key="2">
    <source>
        <dbReference type="Proteomes" id="UP000612329"/>
    </source>
</evidence>
<dbReference type="Proteomes" id="UP000612329">
    <property type="component" value="Unassembled WGS sequence"/>
</dbReference>
<organism evidence="1 2">
    <name type="scientific">Yeosuana aromativorans</name>
    <dbReference type="NCBI Taxonomy" id="288019"/>
    <lineage>
        <taxon>Bacteria</taxon>
        <taxon>Pseudomonadati</taxon>
        <taxon>Bacteroidota</taxon>
        <taxon>Flavobacteriia</taxon>
        <taxon>Flavobacteriales</taxon>
        <taxon>Flavobacteriaceae</taxon>
        <taxon>Yeosuana</taxon>
    </lineage>
</organism>
<reference evidence="1" key="1">
    <citation type="journal article" date="2014" name="Int. J. Syst. Evol. Microbiol.">
        <title>Complete genome sequence of Corynebacterium casei LMG S-19264T (=DSM 44701T), isolated from a smear-ripened cheese.</title>
        <authorList>
            <consortium name="US DOE Joint Genome Institute (JGI-PGF)"/>
            <person name="Walter F."/>
            <person name="Albersmeier A."/>
            <person name="Kalinowski J."/>
            <person name="Ruckert C."/>
        </authorList>
    </citation>
    <scope>NUCLEOTIDE SEQUENCE</scope>
    <source>
        <strain evidence="1">JCM 12862</strain>
    </source>
</reference>
<dbReference type="RefSeq" id="WP_188650417.1">
    <property type="nucleotide sequence ID" value="NZ_BMNR01000002.1"/>
</dbReference>
<name>A0A8J3BK94_9FLAO</name>
<reference evidence="1" key="2">
    <citation type="submission" date="2020-09" db="EMBL/GenBank/DDBJ databases">
        <authorList>
            <person name="Sun Q."/>
            <person name="Ohkuma M."/>
        </authorList>
    </citation>
    <scope>NUCLEOTIDE SEQUENCE</scope>
    <source>
        <strain evidence="1">JCM 12862</strain>
    </source>
</reference>
<dbReference type="EMBL" id="BMNR01000002">
    <property type="protein sequence ID" value="GGK16672.1"/>
    <property type="molecule type" value="Genomic_DNA"/>
</dbReference>